<name>F2RUH9_TRIT1</name>
<feature type="compositionally biased region" description="Basic and acidic residues" evidence="1">
    <location>
        <begin position="69"/>
        <end position="85"/>
    </location>
</feature>
<evidence type="ECO:0000313" key="2">
    <source>
        <dbReference type="EMBL" id="EGD94978.1"/>
    </source>
</evidence>
<sequence length="139" mass="15460">MAVRWPSTLDSMHIRYQSTSVYGVNVNAQERQGGLSEAATKKSKQASKAEAEAAEEKGRKQAPPPPPRSKQEDSQGVPEKMRHPEISNAKIRKNKSREAEWQRGKGPVPSERRLQELANGHNLACWPCPPCISRAHEPS</sequence>
<accession>F2RUH9</accession>
<dbReference type="AlphaFoldDB" id="F2RUH9"/>
<dbReference type="HOGENOM" id="CLU_1846558_0_0_1"/>
<keyword evidence="3" id="KW-1185">Reference proteome</keyword>
<organism evidence="2 3">
    <name type="scientific">Trichophyton tonsurans (strain CBS 112818)</name>
    <name type="common">Scalp ringworm fungus</name>
    <dbReference type="NCBI Taxonomy" id="647933"/>
    <lineage>
        <taxon>Eukaryota</taxon>
        <taxon>Fungi</taxon>
        <taxon>Dikarya</taxon>
        <taxon>Ascomycota</taxon>
        <taxon>Pezizomycotina</taxon>
        <taxon>Eurotiomycetes</taxon>
        <taxon>Eurotiomycetidae</taxon>
        <taxon>Onygenales</taxon>
        <taxon>Arthrodermataceae</taxon>
        <taxon>Trichophyton</taxon>
    </lineage>
</organism>
<protein>
    <submittedName>
        <fullName evidence="2">Uncharacterized protein</fullName>
    </submittedName>
</protein>
<feature type="compositionally biased region" description="Basic and acidic residues" evidence="1">
    <location>
        <begin position="47"/>
        <end position="59"/>
    </location>
</feature>
<dbReference type="Proteomes" id="UP000009172">
    <property type="component" value="Unassembled WGS sequence"/>
</dbReference>
<evidence type="ECO:0000256" key="1">
    <source>
        <dbReference type="SAM" id="MobiDB-lite"/>
    </source>
</evidence>
<dbReference type="EMBL" id="GG698485">
    <property type="protein sequence ID" value="EGD94978.1"/>
    <property type="molecule type" value="Genomic_DNA"/>
</dbReference>
<proteinExistence type="predicted"/>
<feature type="region of interest" description="Disordered" evidence="1">
    <location>
        <begin position="32"/>
        <end position="111"/>
    </location>
</feature>
<gene>
    <name evidence="2" type="ORF">TESG_02473</name>
</gene>
<reference evidence="3" key="1">
    <citation type="journal article" date="2012" name="MBio">
        <title>Comparative genome analysis of Trichophyton rubrum and related dermatophytes reveals candidate genes involved in infection.</title>
        <authorList>
            <person name="Martinez D.A."/>
            <person name="Oliver B.G."/>
            <person name="Graeser Y."/>
            <person name="Goldberg J.M."/>
            <person name="Li W."/>
            <person name="Martinez-Rossi N.M."/>
            <person name="Monod M."/>
            <person name="Shelest E."/>
            <person name="Barton R.C."/>
            <person name="Birch E."/>
            <person name="Brakhage A.A."/>
            <person name="Chen Z."/>
            <person name="Gurr S.J."/>
            <person name="Heiman D."/>
            <person name="Heitman J."/>
            <person name="Kosti I."/>
            <person name="Rossi A."/>
            <person name="Saif S."/>
            <person name="Samalova M."/>
            <person name="Saunders C.W."/>
            <person name="Shea T."/>
            <person name="Summerbell R.C."/>
            <person name="Xu J."/>
            <person name="Young S."/>
            <person name="Zeng Q."/>
            <person name="Birren B.W."/>
            <person name="Cuomo C.A."/>
            <person name="White T.C."/>
        </authorList>
    </citation>
    <scope>NUCLEOTIDE SEQUENCE [LARGE SCALE GENOMIC DNA]</scope>
    <source>
        <strain evidence="3">CBS 112818</strain>
    </source>
</reference>
<evidence type="ECO:0000313" key="3">
    <source>
        <dbReference type="Proteomes" id="UP000009172"/>
    </source>
</evidence>